<protein>
    <recommendedName>
        <fullName evidence="10">Cathepsin L</fullName>
    </recommendedName>
</protein>
<dbReference type="SMART" id="SM00848">
    <property type="entry name" value="Inhibitor_I29"/>
    <property type="match status" value="1"/>
</dbReference>
<evidence type="ECO:0000313" key="9">
    <source>
        <dbReference type="Proteomes" id="UP001634394"/>
    </source>
</evidence>
<dbReference type="InterPro" id="IPR000668">
    <property type="entry name" value="Peptidase_C1A_C"/>
</dbReference>
<proteinExistence type="inferred from homology"/>
<dbReference type="Pfam" id="PF00112">
    <property type="entry name" value="Peptidase_C1"/>
    <property type="match status" value="1"/>
</dbReference>
<name>A0ABD3X7U4_SINWO</name>
<evidence type="ECO:0008006" key="10">
    <source>
        <dbReference type="Google" id="ProtNLM"/>
    </source>
</evidence>
<evidence type="ECO:0000259" key="6">
    <source>
        <dbReference type="SMART" id="SM00645"/>
    </source>
</evidence>
<dbReference type="InterPro" id="IPR013201">
    <property type="entry name" value="Prot_inhib_I29"/>
</dbReference>
<comment type="similarity">
    <text evidence="1">Belongs to the peptidase C1 family.</text>
</comment>
<dbReference type="SUPFAM" id="SSF54001">
    <property type="entry name" value="Cysteine proteinases"/>
    <property type="match status" value="1"/>
</dbReference>
<keyword evidence="4" id="KW-0788">Thiol protease</keyword>
<dbReference type="Proteomes" id="UP001634394">
    <property type="component" value="Unassembled WGS sequence"/>
</dbReference>
<dbReference type="EMBL" id="JBJQND010000003">
    <property type="protein sequence ID" value="KAL3882314.1"/>
    <property type="molecule type" value="Genomic_DNA"/>
</dbReference>
<dbReference type="SMART" id="SM00645">
    <property type="entry name" value="Pept_C1"/>
    <property type="match status" value="1"/>
</dbReference>
<evidence type="ECO:0000256" key="1">
    <source>
        <dbReference type="ARBA" id="ARBA00008455"/>
    </source>
</evidence>
<feature type="chain" id="PRO_5044752848" description="Cathepsin L" evidence="5">
    <location>
        <begin position="18"/>
        <end position="351"/>
    </location>
</feature>
<accession>A0ABD3X7U4</accession>
<feature type="domain" description="Peptidase C1A papain C-terminal" evidence="6">
    <location>
        <begin position="137"/>
        <end position="350"/>
    </location>
</feature>
<dbReference type="InterPro" id="IPR013128">
    <property type="entry name" value="Peptidase_C1A"/>
</dbReference>
<keyword evidence="9" id="KW-1185">Reference proteome</keyword>
<sequence>MMFSVIVLQVLATSVLSAPGSEFVLWFNTVQMRNETIRLSYKPYENTWLQYKEDYGKSYPETDVDDLRYAIFVSNLKLIEEHNVKYVMGEESFYLGINQFADMTEKEFSEMLGAVVQNETDISNRCSPYLPDENDIVPDDIDWRRKGFVTPVKNQGKCGSSWAFSATGSLEGQYFRKTRRLVSLSEQQLLDCSGKFGNDGCKGGMMAKAFAYIRDFGGLESEQDYYYVGKVKTCTASKIDVVAKCRGCVHINKGSEHSLKAAVGKVGPVSVAIHAGLKFHLYQGGVFDDHFCTGVVNKGVLVVGYGTYKRKDYWLVKNSWGTRWGEKGYIRMARNKNNQCRIADFGIYPLA</sequence>
<feature type="domain" description="Cathepsin propeptide inhibitor" evidence="7">
    <location>
        <begin position="48"/>
        <end position="108"/>
    </location>
</feature>
<keyword evidence="3" id="KW-0378">Hydrolase</keyword>
<dbReference type="AlphaFoldDB" id="A0ABD3X7U4"/>
<dbReference type="FunFam" id="3.90.70.10:FF:000006">
    <property type="entry name" value="Cathepsin S"/>
    <property type="match status" value="1"/>
</dbReference>
<dbReference type="GO" id="GO:0006508">
    <property type="term" value="P:proteolysis"/>
    <property type="evidence" value="ECO:0007669"/>
    <property type="project" value="UniProtKB-KW"/>
</dbReference>
<evidence type="ECO:0000256" key="4">
    <source>
        <dbReference type="ARBA" id="ARBA00022807"/>
    </source>
</evidence>
<keyword evidence="5" id="KW-0732">Signal</keyword>
<dbReference type="Gene3D" id="3.90.70.10">
    <property type="entry name" value="Cysteine proteinases"/>
    <property type="match status" value="1"/>
</dbReference>
<dbReference type="InterPro" id="IPR038765">
    <property type="entry name" value="Papain-like_cys_pep_sf"/>
</dbReference>
<keyword evidence="2" id="KW-0645">Protease</keyword>
<dbReference type="InterPro" id="IPR025661">
    <property type="entry name" value="Pept_asp_AS"/>
</dbReference>
<evidence type="ECO:0000256" key="3">
    <source>
        <dbReference type="ARBA" id="ARBA00022801"/>
    </source>
</evidence>
<gene>
    <name evidence="8" type="ORF">ACJMK2_028671</name>
</gene>
<organism evidence="8 9">
    <name type="scientific">Sinanodonta woodiana</name>
    <name type="common">Chinese pond mussel</name>
    <name type="synonym">Anodonta woodiana</name>
    <dbReference type="NCBI Taxonomy" id="1069815"/>
    <lineage>
        <taxon>Eukaryota</taxon>
        <taxon>Metazoa</taxon>
        <taxon>Spiralia</taxon>
        <taxon>Lophotrochozoa</taxon>
        <taxon>Mollusca</taxon>
        <taxon>Bivalvia</taxon>
        <taxon>Autobranchia</taxon>
        <taxon>Heteroconchia</taxon>
        <taxon>Palaeoheterodonta</taxon>
        <taxon>Unionida</taxon>
        <taxon>Unionoidea</taxon>
        <taxon>Unionidae</taxon>
        <taxon>Unioninae</taxon>
        <taxon>Sinanodonta</taxon>
    </lineage>
</organism>
<evidence type="ECO:0000256" key="5">
    <source>
        <dbReference type="SAM" id="SignalP"/>
    </source>
</evidence>
<reference evidence="8 9" key="1">
    <citation type="submission" date="2024-11" db="EMBL/GenBank/DDBJ databases">
        <title>Chromosome-level genome assembly of the freshwater bivalve Anodonta woodiana.</title>
        <authorList>
            <person name="Chen X."/>
        </authorList>
    </citation>
    <scope>NUCLEOTIDE SEQUENCE [LARGE SCALE GENOMIC DNA]</scope>
    <source>
        <strain evidence="8">MN2024</strain>
        <tissue evidence="8">Gills</tissue>
    </source>
</reference>
<dbReference type="CDD" id="cd02248">
    <property type="entry name" value="Peptidase_C1A"/>
    <property type="match status" value="1"/>
</dbReference>
<evidence type="ECO:0000259" key="7">
    <source>
        <dbReference type="SMART" id="SM00848"/>
    </source>
</evidence>
<dbReference type="InterPro" id="IPR039417">
    <property type="entry name" value="Peptidase_C1A_papain-like"/>
</dbReference>
<dbReference type="PRINTS" id="PR00705">
    <property type="entry name" value="PAPAIN"/>
</dbReference>
<dbReference type="PROSITE" id="PS00640">
    <property type="entry name" value="THIOL_PROTEASE_ASN"/>
    <property type="match status" value="1"/>
</dbReference>
<dbReference type="Pfam" id="PF08246">
    <property type="entry name" value="Inhibitor_I29"/>
    <property type="match status" value="1"/>
</dbReference>
<comment type="caution">
    <text evidence="8">The sequence shown here is derived from an EMBL/GenBank/DDBJ whole genome shotgun (WGS) entry which is preliminary data.</text>
</comment>
<dbReference type="GO" id="GO:0008234">
    <property type="term" value="F:cysteine-type peptidase activity"/>
    <property type="evidence" value="ECO:0007669"/>
    <property type="project" value="UniProtKB-KW"/>
</dbReference>
<evidence type="ECO:0000256" key="2">
    <source>
        <dbReference type="ARBA" id="ARBA00022670"/>
    </source>
</evidence>
<evidence type="ECO:0000313" key="8">
    <source>
        <dbReference type="EMBL" id="KAL3882314.1"/>
    </source>
</evidence>
<feature type="signal peptide" evidence="5">
    <location>
        <begin position="1"/>
        <end position="17"/>
    </location>
</feature>
<dbReference type="PANTHER" id="PTHR12411">
    <property type="entry name" value="CYSTEINE PROTEASE FAMILY C1-RELATED"/>
    <property type="match status" value="1"/>
</dbReference>